<evidence type="ECO:0000256" key="4">
    <source>
        <dbReference type="ARBA" id="ARBA00022679"/>
    </source>
</evidence>
<evidence type="ECO:0000256" key="3">
    <source>
        <dbReference type="ARBA" id="ARBA00007282"/>
    </source>
</evidence>
<evidence type="ECO:0000256" key="8">
    <source>
        <dbReference type="SAM" id="Phobius"/>
    </source>
</evidence>
<feature type="domain" description="Wax synthase" evidence="9">
    <location>
        <begin position="7"/>
        <end position="107"/>
    </location>
</feature>
<keyword evidence="7 8" id="KW-0472">Membrane</keyword>
<dbReference type="PANTHER" id="PTHR31595">
    <property type="entry name" value="LONG-CHAIN-ALCOHOL O-FATTY-ACYLTRANSFERASE 3-RELATED"/>
    <property type="match status" value="1"/>
</dbReference>
<keyword evidence="11" id="KW-1185">Reference proteome</keyword>
<evidence type="ECO:0000313" key="11">
    <source>
        <dbReference type="Proteomes" id="UP000789405"/>
    </source>
</evidence>
<dbReference type="GO" id="GO:0006629">
    <property type="term" value="P:lipid metabolic process"/>
    <property type="evidence" value="ECO:0007669"/>
    <property type="project" value="InterPro"/>
</dbReference>
<feature type="non-terminal residue" evidence="10">
    <location>
        <position position="1"/>
    </location>
</feature>
<evidence type="ECO:0000259" key="9">
    <source>
        <dbReference type="Pfam" id="PF13813"/>
    </source>
</evidence>
<evidence type="ECO:0000256" key="5">
    <source>
        <dbReference type="ARBA" id="ARBA00022692"/>
    </source>
</evidence>
<dbReference type="InterPro" id="IPR044851">
    <property type="entry name" value="Wax_synthase"/>
</dbReference>
<dbReference type="EMBL" id="CAJVPY010004084">
    <property type="protein sequence ID" value="CAG8609705.1"/>
    <property type="molecule type" value="Genomic_DNA"/>
</dbReference>
<dbReference type="AlphaFoldDB" id="A0A9N9CN30"/>
<organism evidence="10 11">
    <name type="scientific">Dentiscutata erythropus</name>
    <dbReference type="NCBI Taxonomy" id="1348616"/>
    <lineage>
        <taxon>Eukaryota</taxon>
        <taxon>Fungi</taxon>
        <taxon>Fungi incertae sedis</taxon>
        <taxon>Mucoromycota</taxon>
        <taxon>Glomeromycotina</taxon>
        <taxon>Glomeromycetes</taxon>
        <taxon>Diversisporales</taxon>
        <taxon>Gigasporaceae</taxon>
        <taxon>Dentiscutata</taxon>
    </lineage>
</organism>
<dbReference type="Pfam" id="PF13813">
    <property type="entry name" value="MBOAT_2"/>
    <property type="match status" value="1"/>
</dbReference>
<comment type="caution">
    <text evidence="10">The sequence shown here is derived from an EMBL/GenBank/DDBJ whole genome shotgun (WGS) entry which is preliminary data.</text>
</comment>
<evidence type="ECO:0000256" key="7">
    <source>
        <dbReference type="ARBA" id="ARBA00023136"/>
    </source>
</evidence>
<dbReference type="InterPro" id="IPR032805">
    <property type="entry name" value="Wax_synthase_dom"/>
</dbReference>
<dbReference type="GO" id="GO:0016020">
    <property type="term" value="C:membrane"/>
    <property type="evidence" value="ECO:0007669"/>
    <property type="project" value="UniProtKB-SubCell"/>
</dbReference>
<keyword evidence="6 8" id="KW-1133">Transmembrane helix</keyword>
<evidence type="ECO:0000256" key="2">
    <source>
        <dbReference type="ARBA" id="ARBA00005179"/>
    </source>
</evidence>
<dbReference type="GO" id="GO:0008374">
    <property type="term" value="F:O-acyltransferase activity"/>
    <property type="evidence" value="ECO:0007669"/>
    <property type="project" value="InterPro"/>
</dbReference>
<dbReference type="Proteomes" id="UP000789405">
    <property type="component" value="Unassembled WGS sequence"/>
</dbReference>
<gene>
    <name evidence="10" type="ORF">DERYTH_LOCUS8070</name>
</gene>
<evidence type="ECO:0000256" key="1">
    <source>
        <dbReference type="ARBA" id="ARBA00004141"/>
    </source>
</evidence>
<comment type="subcellular location">
    <subcellularLocation>
        <location evidence="1">Membrane</location>
        <topology evidence="1">Multi-pass membrane protein</topology>
    </subcellularLocation>
</comment>
<sequence length="328" mass="37993">EYDRNEWHFLFNNPLISTSLTEFWSIRWHQAFREIFVSFAYKPLRRLTINKIRPLFGKDYQKIGIIIEKLIPIMGVFFISGIMHEYIVLAVMYQFWKPGEQLLFFMLQAIENNCSDDDNETNVDDGVSTSEIDIAKVVENNSIDNDESNESEKHNIRSDTRKFVVFLINVEETQDNSNIGPNRSMNRLSITRSLVNLNIQSDKLSIDTNVIDKQSTKRHQTRSTRSNSQVKIVVPTNTSNIDTVDQSISDNRMRRQPSNVFSYERLLIRNQAKAATMKKHDDAGTNNINKICETSQAEDERIERAIADLNNNINRMHITSQANETARP</sequence>
<accession>A0A9N9CN30</accession>
<proteinExistence type="inferred from homology"/>
<comment type="similarity">
    <text evidence="3">Belongs to the wax synthase family.</text>
</comment>
<keyword evidence="4" id="KW-0808">Transferase</keyword>
<dbReference type="PANTHER" id="PTHR31595:SF57">
    <property type="entry name" value="OS04G0481900 PROTEIN"/>
    <property type="match status" value="1"/>
</dbReference>
<reference evidence="10" key="1">
    <citation type="submission" date="2021-06" db="EMBL/GenBank/DDBJ databases">
        <authorList>
            <person name="Kallberg Y."/>
            <person name="Tangrot J."/>
            <person name="Rosling A."/>
        </authorList>
    </citation>
    <scope>NUCLEOTIDE SEQUENCE</scope>
    <source>
        <strain evidence="10">MA453B</strain>
    </source>
</reference>
<dbReference type="OrthoDB" id="1077582at2759"/>
<evidence type="ECO:0000256" key="6">
    <source>
        <dbReference type="ARBA" id="ARBA00022989"/>
    </source>
</evidence>
<keyword evidence="5 8" id="KW-0812">Transmembrane</keyword>
<protein>
    <submittedName>
        <fullName evidence="10">28922_t:CDS:1</fullName>
    </submittedName>
</protein>
<name>A0A9N9CN30_9GLOM</name>
<evidence type="ECO:0000313" key="10">
    <source>
        <dbReference type="EMBL" id="CAG8609705.1"/>
    </source>
</evidence>
<feature type="transmembrane region" description="Helical" evidence="8">
    <location>
        <begin position="70"/>
        <end position="96"/>
    </location>
</feature>
<comment type="pathway">
    <text evidence="2">Secondary metabolite biosynthesis.</text>
</comment>